<keyword evidence="1" id="KW-0732">Signal</keyword>
<dbReference type="AlphaFoldDB" id="A0A817S9B7"/>
<comment type="caution">
    <text evidence="3">The sequence shown here is derived from an EMBL/GenBank/DDBJ whole genome shotgun (WGS) entry which is preliminary data.</text>
</comment>
<organism evidence="3 5">
    <name type="scientific">Rotaria socialis</name>
    <dbReference type="NCBI Taxonomy" id="392032"/>
    <lineage>
        <taxon>Eukaryota</taxon>
        <taxon>Metazoa</taxon>
        <taxon>Spiralia</taxon>
        <taxon>Gnathifera</taxon>
        <taxon>Rotifera</taxon>
        <taxon>Eurotatoria</taxon>
        <taxon>Bdelloidea</taxon>
        <taxon>Philodinida</taxon>
        <taxon>Philodinidae</taxon>
        <taxon>Rotaria</taxon>
    </lineage>
</organism>
<evidence type="ECO:0000313" key="5">
    <source>
        <dbReference type="Proteomes" id="UP000663825"/>
    </source>
</evidence>
<feature type="domain" description="Chitin-binding type-4" evidence="2">
    <location>
        <begin position="24"/>
        <end position="214"/>
    </location>
</feature>
<feature type="signal peptide" evidence="1">
    <location>
        <begin position="1"/>
        <end position="23"/>
    </location>
</feature>
<dbReference type="PANTHER" id="PTHR21113">
    <property type="entry name" value="AGAP001705-PA"/>
    <property type="match status" value="1"/>
</dbReference>
<evidence type="ECO:0000313" key="6">
    <source>
        <dbReference type="Proteomes" id="UP000663873"/>
    </source>
</evidence>
<evidence type="ECO:0000313" key="4">
    <source>
        <dbReference type="EMBL" id="CAF4545811.1"/>
    </source>
</evidence>
<accession>A0A817S9B7</accession>
<name>A0A817S9B7_9BILA</name>
<evidence type="ECO:0000259" key="2">
    <source>
        <dbReference type="Pfam" id="PF03067"/>
    </source>
</evidence>
<feature type="chain" id="PRO_5035613084" description="Chitin-binding type-4 domain-containing protein" evidence="1">
    <location>
        <begin position="24"/>
        <end position="321"/>
    </location>
</feature>
<proteinExistence type="predicted"/>
<keyword evidence="6" id="KW-1185">Reference proteome</keyword>
<dbReference type="Proteomes" id="UP000663825">
    <property type="component" value="Unassembled WGS sequence"/>
</dbReference>
<dbReference type="EMBL" id="CAJNXB010002976">
    <property type="protein sequence ID" value="CAF3289879.1"/>
    <property type="molecule type" value="Genomic_DNA"/>
</dbReference>
<dbReference type="Proteomes" id="UP000663873">
    <property type="component" value="Unassembled WGS sequence"/>
</dbReference>
<dbReference type="OrthoDB" id="64893at2759"/>
<evidence type="ECO:0000313" key="3">
    <source>
        <dbReference type="EMBL" id="CAF3289879.1"/>
    </source>
</evidence>
<gene>
    <name evidence="3" type="ORF">TIS948_LOCUS17462</name>
    <name evidence="4" type="ORF">UJA718_LOCUS29043</name>
</gene>
<protein>
    <recommendedName>
        <fullName evidence="2">Chitin-binding type-4 domain-containing protein</fullName>
    </recommendedName>
</protein>
<reference evidence="3" key="1">
    <citation type="submission" date="2021-02" db="EMBL/GenBank/DDBJ databases">
        <authorList>
            <person name="Nowell W R."/>
        </authorList>
    </citation>
    <scope>NUCLEOTIDE SEQUENCE</scope>
</reference>
<sequence length="321" mass="35535">MQYTVGFILLVVLFFHCIDKTYGHGYLADPPARSSAWLMDRDFRACCTYYEHTQMFCGGINHQWSVNGGKCSICGEAYDQKTKLFDKGGEKYLGKIVRTYTQGSVISVTVILTANHLGLFEFRVCSIDDDSSKDATQSCLDLNVLNTTDGLTQYRIPSSLSTVQLQLRLPAQLVCKHCVFQWKYQTGNSWGVSNGRGCLGCGKENEEFYGCSDVAIIGRDESIVSSTTVAIASNFTTARETDTIASTTTTTTTTTTTKDMMTESLNCTSIIKFSRSFDISVVMEKYCETVCANNCSLEKKIGDEKLYNSCAESCNKLCVCQ</sequence>
<evidence type="ECO:0000256" key="1">
    <source>
        <dbReference type="SAM" id="SignalP"/>
    </source>
</evidence>
<dbReference type="PANTHER" id="PTHR21113:SF4">
    <property type="entry name" value="CHITIN-BINDING TYPE-4 DOMAIN-CONTAINING PROTEIN"/>
    <property type="match status" value="1"/>
</dbReference>
<dbReference type="InterPro" id="IPR004302">
    <property type="entry name" value="Cellulose/chitin-bd_N"/>
</dbReference>
<dbReference type="Pfam" id="PF03067">
    <property type="entry name" value="LPMO_10"/>
    <property type="match status" value="1"/>
</dbReference>
<dbReference type="EMBL" id="CAJOBP010009062">
    <property type="protein sequence ID" value="CAF4545811.1"/>
    <property type="molecule type" value="Genomic_DNA"/>
</dbReference>